<protein>
    <submittedName>
        <fullName evidence="1">13561_t:CDS:1</fullName>
    </submittedName>
</protein>
<keyword evidence="2" id="KW-1185">Reference proteome</keyword>
<organism evidence="1 2">
    <name type="scientific">Cetraspora pellucida</name>
    <dbReference type="NCBI Taxonomy" id="1433469"/>
    <lineage>
        <taxon>Eukaryota</taxon>
        <taxon>Fungi</taxon>
        <taxon>Fungi incertae sedis</taxon>
        <taxon>Mucoromycota</taxon>
        <taxon>Glomeromycotina</taxon>
        <taxon>Glomeromycetes</taxon>
        <taxon>Diversisporales</taxon>
        <taxon>Gigasporaceae</taxon>
        <taxon>Cetraspora</taxon>
    </lineage>
</organism>
<evidence type="ECO:0000313" key="1">
    <source>
        <dbReference type="EMBL" id="CAG8477570.1"/>
    </source>
</evidence>
<sequence>EYYCNSELESFLLMYNYILEYPPCNVPPRLHVECEISGYFKDDKPERLHQHVLRCSDWPASEKAVYLRKISEESSVTRKHVHEDEEVFTSTENRNTSQLPAPYHQSTIDWYSQPLPQTHLEKLHQNLLKAIIYGNLPFNIVENPYLKDYLRELNPSYYLPFRDMLQGRLLTKIFSDHLQKRLNTLLSLTDENQETVLDILNLSAHCHTSEFFKGKVTEVLFTNGIQILSTIAVVTNNASNMDRMQRMLHLLNWKEKQGISHFLSTFCETRWFSLAKVCIDILTYEQGFQHCLSLSETTGSRYPEIENMVIKNIIHDRYHFATNDTLTKVIKPIVNAIGELELNDSSLADAHALAVINKRAREFDSDVYFIALFLFLAHKQLAISKKINGDKLIRASLELAKAWKFTKRDSASCEWLFSSLGLVKSKIRNKITPDNLSIIGQLRNELQKKVSTKVNLCSSTTSEPLIDDNRNIDIFFDEENKQLEEVNEELEEVIVEQDEISFMEELFNFTMYEKDQDMLEEGLLQVNMEQNNSPPENDDWSVDDIFSENQINL</sequence>
<proteinExistence type="predicted"/>
<gene>
    <name evidence="1" type="ORF">SPELUC_LOCUS1981</name>
</gene>
<accession>A0ACA9KJC8</accession>
<name>A0ACA9KJC8_9GLOM</name>
<dbReference type="Proteomes" id="UP000789366">
    <property type="component" value="Unassembled WGS sequence"/>
</dbReference>
<comment type="caution">
    <text evidence="1">The sequence shown here is derived from an EMBL/GenBank/DDBJ whole genome shotgun (WGS) entry which is preliminary data.</text>
</comment>
<dbReference type="EMBL" id="CAJVPW010001194">
    <property type="protein sequence ID" value="CAG8477570.1"/>
    <property type="molecule type" value="Genomic_DNA"/>
</dbReference>
<feature type="non-terminal residue" evidence="1">
    <location>
        <position position="1"/>
    </location>
</feature>
<evidence type="ECO:0000313" key="2">
    <source>
        <dbReference type="Proteomes" id="UP000789366"/>
    </source>
</evidence>
<reference evidence="1" key="1">
    <citation type="submission" date="2021-06" db="EMBL/GenBank/DDBJ databases">
        <authorList>
            <person name="Kallberg Y."/>
            <person name="Tangrot J."/>
            <person name="Rosling A."/>
        </authorList>
    </citation>
    <scope>NUCLEOTIDE SEQUENCE</scope>
    <source>
        <strain evidence="1">28 12/20/2015</strain>
    </source>
</reference>